<organism evidence="1">
    <name type="scientific">Rhizophagus irregularis (strain DAOM 181602 / DAOM 197198 / MUCL 43194)</name>
    <name type="common">Arbuscular mycorrhizal fungus</name>
    <name type="synonym">Glomus intraradices</name>
    <dbReference type="NCBI Taxonomy" id="747089"/>
    <lineage>
        <taxon>Eukaryota</taxon>
        <taxon>Fungi</taxon>
        <taxon>Fungi incertae sedis</taxon>
        <taxon>Mucoromycota</taxon>
        <taxon>Glomeromycotina</taxon>
        <taxon>Glomeromycetes</taxon>
        <taxon>Glomerales</taxon>
        <taxon>Glomeraceae</taxon>
        <taxon>Rhizophagus</taxon>
    </lineage>
</organism>
<dbReference type="VEuPathDB" id="FungiDB:RhiirFUN_012658"/>
<protein>
    <submittedName>
        <fullName evidence="1">Uncharacterized protein</fullName>
    </submittedName>
</protein>
<accession>U9SSI3</accession>
<proteinExistence type="predicted"/>
<gene>
    <name evidence="1" type="ORF">GLOINDRAFT_88257</name>
</gene>
<dbReference type="AlphaFoldDB" id="U9SSI3"/>
<dbReference type="EMBL" id="KI298434">
    <property type="protein sequence ID" value="ERZ98884.1"/>
    <property type="molecule type" value="Genomic_DNA"/>
</dbReference>
<sequence>MEHTYEILNGYPEYPLENNNEVISDFINDSLCENESVPLPTYPPPKFQTRCTISQQNNNLSMYQKIQMVAKTIKAFEESIIRQLEQVNELKDQLNQMNQFFIAQHQPQRKPSVSLNVPVETVDNNEVFSAGTQSYELCLLLGNINLSCIMGKSRKVKTSRLKEKFSSS</sequence>
<reference evidence="1" key="1">
    <citation type="submission" date="2013-07" db="EMBL/GenBank/DDBJ databases">
        <title>The genome of an arbuscular mycorrhizal fungus provides insights into the evolution of the oldest plant symbiosis.</title>
        <authorList>
            <consortium name="DOE Joint Genome Institute"/>
            <person name="Tisserant E."/>
            <person name="Malbreil M."/>
            <person name="Kuo A."/>
            <person name="Kohler A."/>
            <person name="Symeonidi A."/>
            <person name="Balestrini R."/>
            <person name="Charron P."/>
            <person name="Duensing N."/>
            <person name="Frei-dit-Frey N."/>
            <person name="Gianinazzi-Pearson V."/>
            <person name="Gilbert B."/>
            <person name="Handa Y."/>
            <person name="Hijri M."/>
            <person name="Kaul R."/>
            <person name="Kawaguchi M."/>
            <person name="Krajinski F."/>
            <person name="Lammers P."/>
            <person name="Lapierre D."/>
            <person name="Masclaux F.G."/>
            <person name="Murat C."/>
            <person name="Morin E."/>
            <person name="Ndikumana S."/>
            <person name="Pagni M."/>
            <person name="Petitpierre D."/>
            <person name="Requena N."/>
            <person name="Rosikiewicz P."/>
            <person name="Riley R."/>
            <person name="Saito K."/>
            <person name="San Clemente H."/>
            <person name="Shapiro H."/>
            <person name="van Tuinen D."/>
            <person name="Becard G."/>
            <person name="Bonfante P."/>
            <person name="Paszkowski U."/>
            <person name="Shachar-Hill Y."/>
            <person name="Young J.P."/>
            <person name="Sanders I.R."/>
            <person name="Henrissat B."/>
            <person name="Rensing S.A."/>
            <person name="Grigoriev I.V."/>
            <person name="Corradi N."/>
            <person name="Roux C."/>
            <person name="Martin F."/>
        </authorList>
    </citation>
    <scope>NUCLEOTIDE SEQUENCE</scope>
    <source>
        <strain evidence="1">DAOM 197198</strain>
    </source>
</reference>
<dbReference type="HOGENOM" id="CLU_121565_0_0_1"/>
<evidence type="ECO:0000313" key="1">
    <source>
        <dbReference type="EMBL" id="ERZ98884.1"/>
    </source>
</evidence>
<name>U9SSI3_RHIID</name>